<dbReference type="Proteomes" id="UP000257144">
    <property type="component" value="Unassembled WGS sequence"/>
</dbReference>
<name>A0A3D8GTX6_9BACI</name>
<evidence type="ECO:0000256" key="1">
    <source>
        <dbReference type="SAM" id="MobiDB-lite"/>
    </source>
</evidence>
<dbReference type="EMBL" id="QNQT01000002">
    <property type="protein sequence ID" value="RDU37895.1"/>
    <property type="molecule type" value="Genomic_DNA"/>
</dbReference>
<accession>A0A3D8GTX6</accession>
<organism evidence="2 3">
    <name type="scientific">Neobacillus piezotolerans</name>
    <dbReference type="NCBI Taxonomy" id="2259171"/>
    <lineage>
        <taxon>Bacteria</taxon>
        <taxon>Bacillati</taxon>
        <taxon>Bacillota</taxon>
        <taxon>Bacilli</taxon>
        <taxon>Bacillales</taxon>
        <taxon>Bacillaceae</taxon>
        <taxon>Neobacillus</taxon>
    </lineage>
</organism>
<sequence length="150" mass="17495">MGEVWYPSMGPRYSEKGGLSMEGWFPGLDRRSRGRSSRVEESSSFRNIRDEFESQSFNFERRNVNNNVRERVDVEVDVENEFVNEIDVENENDVTNFDRNKNIARIRRSGNAKICLDINVDADSAARVRSSALSEQDQEQEQNQRESFDF</sequence>
<reference evidence="2 3" key="1">
    <citation type="submission" date="2018-07" db="EMBL/GenBank/DDBJ databases">
        <title>Bacillus sp. YLB-04 draft genome sequence.</title>
        <authorList>
            <person name="Yu L."/>
            <person name="Tang X."/>
        </authorList>
    </citation>
    <scope>NUCLEOTIDE SEQUENCE [LARGE SCALE GENOMIC DNA]</scope>
    <source>
        <strain evidence="2 3">YLB-04</strain>
    </source>
</reference>
<feature type="region of interest" description="Disordered" evidence="1">
    <location>
        <begin position="129"/>
        <end position="150"/>
    </location>
</feature>
<comment type="caution">
    <text evidence="2">The sequence shown here is derived from an EMBL/GenBank/DDBJ whole genome shotgun (WGS) entry which is preliminary data.</text>
</comment>
<dbReference type="RefSeq" id="WP_115451565.1">
    <property type="nucleotide sequence ID" value="NZ_QNQT01000002.1"/>
</dbReference>
<keyword evidence="3" id="KW-1185">Reference proteome</keyword>
<evidence type="ECO:0000313" key="2">
    <source>
        <dbReference type="EMBL" id="RDU37895.1"/>
    </source>
</evidence>
<protein>
    <submittedName>
        <fullName evidence="2">Uncharacterized protein</fullName>
    </submittedName>
</protein>
<evidence type="ECO:0000313" key="3">
    <source>
        <dbReference type="Proteomes" id="UP000257144"/>
    </source>
</evidence>
<proteinExistence type="predicted"/>
<gene>
    <name evidence="2" type="ORF">DRW41_08760</name>
</gene>
<dbReference type="AlphaFoldDB" id="A0A3D8GTX6"/>